<dbReference type="EMBL" id="MFZT01000012">
    <property type="protein sequence ID" value="OGK31642.1"/>
    <property type="molecule type" value="Genomic_DNA"/>
</dbReference>
<gene>
    <name evidence="1" type="ORF">A3D08_03360</name>
</gene>
<sequence length="277" mass="31430">MRFSTQPIHEQEASEDIARIYQSIKNTLGLAYVPMMFKYLAHYQPFLENLWDSINKNIQDPSFKAVLGYIDGDIRNAGHTLFRASSSHDTLITLLPDHVIRQRISEEIRDFFVLQCKLAYVCVAIRQAIKGWAVGAKYLESEQAFHAMNESHASGLDDEIRNIMLVESTSALAVSSDLQNPLLTFLVLLNEEFANVTRTETYVLARVQVEKALDTRVQDMPHPIRASYNDVATLVKNHDELPYLFYLLSEKFPVVHAVSSLMWGYGMGMLGDRGIEG</sequence>
<evidence type="ECO:0000313" key="2">
    <source>
        <dbReference type="Proteomes" id="UP000178098"/>
    </source>
</evidence>
<dbReference type="Proteomes" id="UP000178098">
    <property type="component" value="Unassembled WGS sequence"/>
</dbReference>
<comment type="caution">
    <text evidence="1">The sequence shown here is derived from an EMBL/GenBank/DDBJ whole genome shotgun (WGS) entry which is preliminary data.</text>
</comment>
<dbReference type="InterPro" id="IPR029032">
    <property type="entry name" value="AhpD-like"/>
</dbReference>
<evidence type="ECO:0000313" key="1">
    <source>
        <dbReference type="EMBL" id="OGK31642.1"/>
    </source>
</evidence>
<proteinExistence type="predicted"/>
<dbReference type="AlphaFoldDB" id="A0A1F7HLK0"/>
<organism evidence="1 2">
    <name type="scientific">Candidatus Roizmanbacteria bacterium RIFCSPHIGHO2_02_FULL_43_11</name>
    <dbReference type="NCBI Taxonomy" id="1802043"/>
    <lineage>
        <taxon>Bacteria</taxon>
        <taxon>Candidatus Roizmaniibacteriota</taxon>
    </lineage>
</organism>
<protein>
    <submittedName>
        <fullName evidence="1">Uncharacterized protein</fullName>
    </submittedName>
</protein>
<accession>A0A1F7HLK0</accession>
<dbReference type="Gene3D" id="1.20.1290.10">
    <property type="entry name" value="AhpD-like"/>
    <property type="match status" value="1"/>
</dbReference>
<name>A0A1F7HLK0_9BACT</name>
<reference evidence="1 2" key="1">
    <citation type="journal article" date="2016" name="Nat. Commun.">
        <title>Thousands of microbial genomes shed light on interconnected biogeochemical processes in an aquifer system.</title>
        <authorList>
            <person name="Anantharaman K."/>
            <person name="Brown C.T."/>
            <person name="Hug L.A."/>
            <person name="Sharon I."/>
            <person name="Castelle C.J."/>
            <person name="Probst A.J."/>
            <person name="Thomas B.C."/>
            <person name="Singh A."/>
            <person name="Wilkins M.J."/>
            <person name="Karaoz U."/>
            <person name="Brodie E.L."/>
            <person name="Williams K.H."/>
            <person name="Hubbard S.S."/>
            <person name="Banfield J.F."/>
        </authorList>
    </citation>
    <scope>NUCLEOTIDE SEQUENCE [LARGE SCALE GENOMIC DNA]</scope>
</reference>